<dbReference type="AlphaFoldDB" id="A0A645HFF0"/>
<name>A0A645HFF0_9ZZZZ</name>
<evidence type="ECO:0000313" key="1">
    <source>
        <dbReference type="EMBL" id="MPN37296.1"/>
    </source>
</evidence>
<protein>
    <submittedName>
        <fullName evidence="1">Uncharacterized protein</fullName>
    </submittedName>
</protein>
<accession>A0A645HFF0</accession>
<proteinExistence type="predicted"/>
<reference evidence="1" key="1">
    <citation type="submission" date="2019-08" db="EMBL/GenBank/DDBJ databases">
        <authorList>
            <person name="Kucharzyk K."/>
            <person name="Murdoch R.W."/>
            <person name="Higgins S."/>
            <person name="Loffler F."/>
        </authorList>
    </citation>
    <scope>NUCLEOTIDE SEQUENCE</scope>
</reference>
<dbReference type="EMBL" id="VSSQ01091867">
    <property type="protein sequence ID" value="MPN37296.1"/>
    <property type="molecule type" value="Genomic_DNA"/>
</dbReference>
<organism evidence="1">
    <name type="scientific">bioreactor metagenome</name>
    <dbReference type="NCBI Taxonomy" id="1076179"/>
    <lineage>
        <taxon>unclassified sequences</taxon>
        <taxon>metagenomes</taxon>
        <taxon>ecological metagenomes</taxon>
    </lineage>
</organism>
<sequence>MRQVLGDVIAGGASFNHLFTHAVEVGVIRNHHGLHIEVLPRVRDKIGRTAGLCSLLEVLKLLSAVHGEDEHRLIFCHAHLGRITDDHRHVVETTRHIVDQYIV</sequence>
<comment type="caution">
    <text evidence="1">The sequence shown here is derived from an EMBL/GenBank/DDBJ whole genome shotgun (WGS) entry which is preliminary data.</text>
</comment>
<gene>
    <name evidence="1" type="ORF">SDC9_184812</name>
</gene>